<keyword evidence="3" id="KW-0520">NAD</keyword>
<dbReference type="InterPro" id="IPR050134">
    <property type="entry name" value="NAD-dep_sirtuin_deacylases"/>
</dbReference>
<gene>
    <name evidence="6" type="ORF">OGATHE_004673</name>
</gene>
<evidence type="ECO:0000313" key="7">
    <source>
        <dbReference type="Proteomes" id="UP000788993"/>
    </source>
</evidence>
<evidence type="ECO:0000256" key="3">
    <source>
        <dbReference type="ARBA" id="ARBA00023027"/>
    </source>
</evidence>
<dbReference type="InterPro" id="IPR003000">
    <property type="entry name" value="Sirtuin"/>
</dbReference>
<keyword evidence="7" id="KW-1185">Reference proteome</keyword>
<proteinExistence type="inferred from homology"/>
<dbReference type="GO" id="GO:0070403">
    <property type="term" value="F:NAD+ binding"/>
    <property type="evidence" value="ECO:0007669"/>
    <property type="project" value="InterPro"/>
</dbReference>
<feature type="active site" description="Proton acceptor" evidence="4">
    <location>
        <position position="216"/>
    </location>
</feature>
<feature type="binding site" evidence="4">
    <location>
        <position position="227"/>
    </location>
    <ligand>
        <name>Zn(2+)</name>
        <dbReference type="ChEBI" id="CHEBI:29105"/>
    </ligand>
</feature>
<name>A0A9P8P0T4_9ASCO</name>
<dbReference type="GO" id="GO:1990414">
    <property type="term" value="P:replication-born double-strand break repair via sister chromatid exchange"/>
    <property type="evidence" value="ECO:0007669"/>
    <property type="project" value="TreeGrafter"/>
</dbReference>
<dbReference type="PANTHER" id="PTHR11085:SF15">
    <property type="entry name" value="NAD-DEPENDENT HISTONE DEACETYLASE HST4"/>
    <property type="match status" value="1"/>
</dbReference>
<dbReference type="Pfam" id="PF02146">
    <property type="entry name" value="SIR2"/>
    <property type="match status" value="1"/>
</dbReference>
<comment type="similarity">
    <text evidence="1">Belongs to the sirtuin family. Class I subfamily.</text>
</comment>
<dbReference type="GO" id="GO:0046872">
    <property type="term" value="F:metal ion binding"/>
    <property type="evidence" value="ECO:0007669"/>
    <property type="project" value="UniProtKB-KW"/>
</dbReference>
<dbReference type="Proteomes" id="UP000788993">
    <property type="component" value="Unassembled WGS sequence"/>
</dbReference>
<dbReference type="GO" id="GO:0017136">
    <property type="term" value="F:histone deacetylase activity, NAD-dependent"/>
    <property type="evidence" value="ECO:0007669"/>
    <property type="project" value="TreeGrafter"/>
</dbReference>
<dbReference type="Gene3D" id="3.40.50.1220">
    <property type="entry name" value="TPP-binding domain"/>
    <property type="match status" value="1"/>
</dbReference>
<dbReference type="Gene3D" id="3.30.1600.10">
    <property type="entry name" value="SIR2/SIRT2 'Small Domain"/>
    <property type="match status" value="1"/>
</dbReference>
<evidence type="ECO:0000256" key="4">
    <source>
        <dbReference type="PROSITE-ProRule" id="PRU00236"/>
    </source>
</evidence>
<protein>
    <recommendedName>
        <fullName evidence="5">Deacetylase sirtuin-type domain-containing protein</fullName>
    </recommendedName>
</protein>
<comment type="caution">
    <text evidence="6">The sequence shown here is derived from an EMBL/GenBank/DDBJ whole genome shotgun (WGS) entry which is preliminary data.</text>
</comment>
<dbReference type="AlphaFoldDB" id="A0A9P8P0T4"/>
<dbReference type="GO" id="GO:0005634">
    <property type="term" value="C:nucleus"/>
    <property type="evidence" value="ECO:0007669"/>
    <property type="project" value="TreeGrafter"/>
</dbReference>
<sequence length="383" mass="43482">MTILTTDSLYVKKEEPDLPLDLIRAKEEERLYDLSRKISPNPRVTKRRRSKYRPLNGTVLDISNIPLHPKTLSDCLQLEDVGFLCQSLETSKKIVAITGAGISVASGIPDFRSANGLFQGFASKTNGSGKNLFDYNVFRSPESLKEFEKMIRKLYTLSVECEPSPFHRLLDRISQDGRLLRLYTQNIDCLDTQLPHLETRVPLTFQKPYPRTIQLHGNIKLLNCSKCHHVKELDESYFNENSMLIRDCPECEELNAVRAVAGRRVQSGGVLRPRIVLYNEFHPDGEIIGNITESDLKTRPDCLLVVGTTLKIPGVRRLVKEMAKVVHSKNGSVIWINIEEPTQSIVDYVEHFDLIVTGSCQDIPVLLDAFHDLKSKKKQSKKI</sequence>
<dbReference type="GO" id="GO:0031508">
    <property type="term" value="P:pericentric heterochromatin formation"/>
    <property type="evidence" value="ECO:0007669"/>
    <property type="project" value="TreeGrafter"/>
</dbReference>
<evidence type="ECO:0000313" key="6">
    <source>
        <dbReference type="EMBL" id="KAH3663097.1"/>
    </source>
</evidence>
<dbReference type="GO" id="GO:0006282">
    <property type="term" value="P:regulation of DNA repair"/>
    <property type="evidence" value="ECO:0007669"/>
    <property type="project" value="TreeGrafter"/>
</dbReference>
<dbReference type="InterPro" id="IPR026591">
    <property type="entry name" value="Sirtuin_cat_small_dom_sf"/>
</dbReference>
<organism evidence="6 7">
    <name type="scientific">Ogataea polymorpha</name>
    <dbReference type="NCBI Taxonomy" id="460523"/>
    <lineage>
        <taxon>Eukaryota</taxon>
        <taxon>Fungi</taxon>
        <taxon>Dikarya</taxon>
        <taxon>Ascomycota</taxon>
        <taxon>Saccharomycotina</taxon>
        <taxon>Pichiomycetes</taxon>
        <taxon>Pichiales</taxon>
        <taxon>Pichiaceae</taxon>
        <taxon>Ogataea</taxon>
    </lineage>
</organism>
<keyword evidence="4" id="KW-0479">Metal-binding</keyword>
<dbReference type="PANTHER" id="PTHR11085">
    <property type="entry name" value="NAD-DEPENDENT PROTEIN DEACYLASE SIRTUIN-5, MITOCHONDRIAL-RELATED"/>
    <property type="match status" value="1"/>
</dbReference>
<keyword evidence="4" id="KW-0862">Zinc</keyword>
<dbReference type="EMBL" id="JAEUBD010001266">
    <property type="protein sequence ID" value="KAH3663097.1"/>
    <property type="molecule type" value="Genomic_DNA"/>
</dbReference>
<dbReference type="SUPFAM" id="SSF52467">
    <property type="entry name" value="DHS-like NAD/FAD-binding domain"/>
    <property type="match status" value="1"/>
</dbReference>
<feature type="binding site" evidence="4">
    <location>
        <position position="251"/>
    </location>
    <ligand>
        <name>Zn(2+)</name>
        <dbReference type="ChEBI" id="CHEBI:29105"/>
    </ligand>
</feature>
<dbReference type="GO" id="GO:0031934">
    <property type="term" value="C:mating-type region heterochromatin"/>
    <property type="evidence" value="ECO:0007669"/>
    <property type="project" value="TreeGrafter"/>
</dbReference>
<keyword evidence="2" id="KW-0808">Transferase</keyword>
<dbReference type="PROSITE" id="PS50305">
    <property type="entry name" value="SIRTUIN"/>
    <property type="match status" value="1"/>
</dbReference>
<evidence type="ECO:0000256" key="2">
    <source>
        <dbReference type="ARBA" id="ARBA00022679"/>
    </source>
</evidence>
<feature type="binding site" evidence="4">
    <location>
        <position position="248"/>
    </location>
    <ligand>
        <name>Zn(2+)</name>
        <dbReference type="ChEBI" id="CHEBI:29105"/>
    </ligand>
</feature>
<reference evidence="6" key="2">
    <citation type="submission" date="2021-01" db="EMBL/GenBank/DDBJ databases">
        <authorList>
            <person name="Schikora-Tamarit M.A."/>
        </authorList>
    </citation>
    <scope>NUCLEOTIDE SEQUENCE</scope>
    <source>
        <strain evidence="6">NCAIM Y.01608</strain>
    </source>
</reference>
<feature type="domain" description="Deacetylase sirtuin-type" evidence="5">
    <location>
        <begin position="71"/>
        <end position="374"/>
    </location>
</feature>
<dbReference type="InterPro" id="IPR026590">
    <property type="entry name" value="Ssirtuin_cat_dom"/>
</dbReference>
<feature type="binding site" evidence="4">
    <location>
        <position position="224"/>
    </location>
    <ligand>
        <name>Zn(2+)</name>
        <dbReference type="ChEBI" id="CHEBI:29105"/>
    </ligand>
</feature>
<accession>A0A9P8P0T4</accession>
<evidence type="ECO:0000256" key="1">
    <source>
        <dbReference type="ARBA" id="ARBA00006924"/>
    </source>
</evidence>
<evidence type="ECO:0000259" key="5">
    <source>
        <dbReference type="PROSITE" id="PS50305"/>
    </source>
</evidence>
<dbReference type="GO" id="GO:0000122">
    <property type="term" value="P:negative regulation of transcription by RNA polymerase II"/>
    <property type="evidence" value="ECO:0007669"/>
    <property type="project" value="TreeGrafter"/>
</dbReference>
<reference evidence="6" key="1">
    <citation type="journal article" date="2021" name="Open Biol.">
        <title>Shared evolutionary footprints suggest mitochondrial oxidative damage underlies multiple complex I losses in fungi.</title>
        <authorList>
            <person name="Schikora-Tamarit M.A."/>
            <person name="Marcet-Houben M."/>
            <person name="Nosek J."/>
            <person name="Gabaldon T."/>
        </authorList>
    </citation>
    <scope>NUCLEOTIDE SEQUENCE</scope>
    <source>
        <strain evidence="6">NCAIM Y.01608</strain>
    </source>
</reference>
<dbReference type="InterPro" id="IPR029035">
    <property type="entry name" value="DHS-like_NAD/FAD-binding_dom"/>
</dbReference>